<dbReference type="Gene3D" id="3.40.30.10">
    <property type="entry name" value="Glutaredoxin"/>
    <property type="match status" value="1"/>
</dbReference>
<sequence length="168" mass="19279">MMRNIRLLLCGAIVFLGTVLVQSKAFSQQLATAQDLSKPYNPDANAQNDIDQLLVQAKKEKKNIVIQAGGNWCVWCLRFNEYIHKTASVDKLLKSHFLYYHLNYSKENKNEAVFQKYAPEGNKLGYPFFIILDRNGKTLHVQESGSLEKGKGYDEEKVLNFFKTWVAK</sequence>
<evidence type="ECO:0000313" key="1">
    <source>
        <dbReference type="EMBL" id="SPZ85203.1"/>
    </source>
</evidence>
<dbReference type="AlphaFoldDB" id="A0A2X2J0Y6"/>
<dbReference type="Proteomes" id="UP000251241">
    <property type="component" value="Unassembled WGS sequence"/>
</dbReference>
<proteinExistence type="predicted"/>
<gene>
    <name evidence="1" type="ORF">NCTC11343_01763</name>
</gene>
<reference evidence="1 2" key="1">
    <citation type="submission" date="2018-06" db="EMBL/GenBank/DDBJ databases">
        <authorList>
            <consortium name="Pathogen Informatics"/>
            <person name="Doyle S."/>
        </authorList>
    </citation>
    <scope>NUCLEOTIDE SEQUENCE [LARGE SCALE GENOMIC DNA]</scope>
    <source>
        <strain evidence="1 2">NCTC11343</strain>
    </source>
</reference>
<organism evidence="1 2">
    <name type="scientific">Sphingobacterium multivorum</name>
    <dbReference type="NCBI Taxonomy" id="28454"/>
    <lineage>
        <taxon>Bacteria</taxon>
        <taxon>Pseudomonadati</taxon>
        <taxon>Bacteroidota</taxon>
        <taxon>Sphingobacteriia</taxon>
        <taxon>Sphingobacteriales</taxon>
        <taxon>Sphingobacteriaceae</taxon>
        <taxon>Sphingobacterium</taxon>
    </lineage>
</organism>
<dbReference type="EMBL" id="UAUU01000006">
    <property type="protein sequence ID" value="SPZ85203.1"/>
    <property type="molecule type" value="Genomic_DNA"/>
</dbReference>
<dbReference type="SUPFAM" id="SSF52833">
    <property type="entry name" value="Thioredoxin-like"/>
    <property type="match status" value="1"/>
</dbReference>
<dbReference type="Pfam" id="PF13899">
    <property type="entry name" value="Thioredoxin_7"/>
    <property type="match status" value="1"/>
</dbReference>
<protein>
    <submittedName>
        <fullName evidence="1">Thiol:disulfide interchange protein</fullName>
    </submittedName>
</protein>
<evidence type="ECO:0000313" key="2">
    <source>
        <dbReference type="Proteomes" id="UP000251241"/>
    </source>
</evidence>
<dbReference type="RefSeq" id="WP_236586101.1">
    <property type="nucleotide sequence ID" value="NZ_CP068089.1"/>
</dbReference>
<accession>A0A2X2J0Y6</accession>
<dbReference type="GeneID" id="97181538"/>
<dbReference type="InterPro" id="IPR036249">
    <property type="entry name" value="Thioredoxin-like_sf"/>
</dbReference>
<name>A0A2X2J0Y6_SPHMU</name>